<protein>
    <submittedName>
        <fullName evidence="5">Aspartic peptidase domain-containing protein</fullName>
    </submittedName>
</protein>
<evidence type="ECO:0000313" key="5">
    <source>
        <dbReference type="EMBL" id="KAJ7634544.1"/>
    </source>
</evidence>
<evidence type="ECO:0000256" key="1">
    <source>
        <dbReference type="ARBA" id="ARBA00007447"/>
    </source>
</evidence>
<dbReference type="Gene3D" id="2.40.70.10">
    <property type="entry name" value="Acid Proteases"/>
    <property type="match status" value="2"/>
</dbReference>
<keyword evidence="3" id="KW-0812">Transmembrane</keyword>
<evidence type="ECO:0000313" key="6">
    <source>
        <dbReference type="Proteomes" id="UP001221142"/>
    </source>
</evidence>
<dbReference type="Proteomes" id="UP001221142">
    <property type="component" value="Unassembled WGS sequence"/>
</dbReference>
<proteinExistence type="inferred from homology"/>
<evidence type="ECO:0000259" key="4">
    <source>
        <dbReference type="PROSITE" id="PS51767"/>
    </source>
</evidence>
<dbReference type="SUPFAM" id="SSF50630">
    <property type="entry name" value="Acid proteases"/>
    <property type="match status" value="1"/>
</dbReference>
<dbReference type="PANTHER" id="PTHR47966:SF57">
    <property type="entry name" value="PEPTIDASE A1 DOMAIN-CONTAINING PROTEIN"/>
    <property type="match status" value="1"/>
</dbReference>
<keyword evidence="6" id="KW-1185">Reference proteome</keyword>
<evidence type="ECO:0000256" key="3">
    <source>
        <dbReference type="SAM" id="Phobius"/>
    </source>
</evidence>
<dbReference type="AlphaFoldDB" id="A0AAD7BYR3"/>
<name>A0AAD7BYR3_9AGAR</name>
<dbReference type="CDD" id="cd05471">
    <property type="entry name" value="pepsin_like"/>
    <property type="match status" value="1"/>
</dbReference>
<dbReference type="Pfam" id="PF00026">
    <property type="entry name" value="Asp"/>
    <property type="match status" value="2"/>
</dbReference>
<evidence type="ECO:0000256" key="2">
    <source>
        <dbReference type="SAM" id="MobiDB-lite"/>
    </source>
</evidence>
<dbReference type="PROSITE" id="PS51767">
    <property type="entry name" value="PEPTIDASE_A1"/>
    <property type="match status" value="1"/>
</dbReference>
<feature type="region of interest" description="Disordered" evidence="2">
    <location>
        <begin position="616"/>
        <end position="665"/>
    </location>
</feature>
<feature type="compositionally biased region" description="Polar residues" evidence="2">
    <location>
        <begin position="653"/>
        <end position="665"/>
    </location>
</feature>
<dbReference type="InterPro" id="IPR033121">
    <property type="entry name" value="PEPTIDASE_A1"/>
</dbReference>
<feature type="domain" description="Peptidase A1" evidence="4">
    <location>
        <begin position="52"/>
        <end position="399"/>
    </location>
</feature>
<feature type="region of interest" description="Disordered" evidence="2">
    <location>
        <begin position="558"/>
        <end position="602"/>
    </location>
</feature>
<dbReference type="GO" id="GO:0006508">
    <property type="term" value="P:proteolysis"/>
    <property type="evidence" value="ECO:0007669"/>
    <property type="project" value="InterPro"/>
</dbReference>
<dbReference type="InterPro" id="IPR021109">
    <property type="entry name" value="Peptidase_aspartic_dom_sf"/>
</dbReference>
<dbReference type="PANTHER" id="PTHR47966">
    <property type="entry name" value="BETA-SITE APP-CLEAVING ENZYME, ISOFORM A-RELATED"/>
    <property type="match status" value="1"/>
</dbReference>
<dbReference type="PRINTS" id="PR00792">
    <property type="entry name" value="PEPSIN"/>
</dbReference>
<dbReference type="EMBL" id="JARKIF010000007">
    <property type="protein sequence ID" value="KAJ7634544.1"/>
    <property type="molecule type" value="Genomic_DNA"/>
</dbReference>
<organism evidence="5 6">
    <name type="scientific">Roridomyces roridus</name>
    <dbReference type="NCBI Taxonomy" id="1738132"/>
    <lineage>
        <taxon>Eukaryota</taxon>
        <taxon>Fungi</taxon>
        <taxon>Dikarya</taxon>
        <taxon>Basidiomycota</taxon>
        <taxon>Agaricomycotina</taxon>
        <taxon>Agaricomycetes</taxon>
        <taxon>Agaricomycetidae</taxon>
        <taxon>Agaricales</taxon>
        <taxon>Marasmiineae</taxon>
        <taxon>Mycenaceae</taxon>
        <taxon>Roridomyces</taxon>
    </lineage>
</organism>
<dbReference type="GO" id="GO:0004190">
    <property type="term" value="F:aspartic-type endopeptidase activity"/>
    <property type="evidence" value="ECO:0007669"/>
    <property type="project" value="InterPro"/>
</dbReference>
<dbReference type="InterPro" id="IPR001461">
    <property type="entry name" value="Aspartic_peptidase_A1"/>
</dbReference>
<gene>
    <name evidence="5" type="ORF">FB45DRAFT_1056558</name>
</gene>
<dbReference type="InterPro" id="IPR034164">
    <property type="entry name" value="Pepsin-like_dom"/>
</dbReference>
<keyword evidence="3" id="KW-0472">Membrane</keyword>
<feature type="transmembrane region" description="Helical" evidence="3">
    <location>
        <begin position="461"/>
        <end position="482"/>
    </location>
</feature>
<comment type="similarity">
    <text evidence="1">Belongs to the peptidase A1 family.</text>
</comment>
<keyword evidence="3" id="KW-1133">Transmembrane helix</keyword>
<comment type="caution">
    <text evidence="5">The sequence shown here is derived from an EMBL/GenBank/DDBJ whole genome shotgun (WGS) entry which is preliminary data.</text>
</comment>
<reference evidence="5" key="1">
    <citation type="submission" date="2023-03" db="EMBL/GenBank/DDBJ databases">
        <title>Massive genome expansion in bonnet fungi (Mycena s.s.) driven by repeated elements and novel gene families across ecological guilds.</title>
        <authorList>
            <consortium name="Lawrence Berkeley National Laboratory"/>
            <person name="Harder C.B."/>
            <person name="Miyauchi S."/>
            <person name="Viragh M."/>
            <person name="Kuo A."/>
            <person name="Thoen E."/>
            <person name="Andreopoulos B."/>
            <person name="Lu D."/>
            <person name="Skrede I."/>
            <person name="Drula E."/>
            <person name="Henrissat B."/>
            <person name="Morin E."/>
            <person name="Kohler A."/>
            <person name="Barry K."/>
            <person name="LaButti K."/>
            <person name="Morin E."/>
            <person name="Salamov A."/>
            <person name="Lipzen A."/>
            <person name="Mereny Z."/>
            <person name="Hegedus B."/>
            <person name="Baldrian P."/>
            <person name="Stursova M."/>
            <person name="Weitz H."/>
            <person name="Taylor A."/>
            <person name="Grigoriev I.V."/>
            <person name="Nagy L.G."/>
            <person name="Martin F."/>
            <person name="Kauserud H."/>
        </authorList>
    </citation>
    <scope>NUCLEOTIDE SEQUENCE</scope>
    <source>
        <strain evidence="5">9284</strain>
    </source>
</reference>
<sequence>MVTSKGKGRATPRFDASSLRRDLPVDIPGNGDPNGVVLALEYSENGPYDVIYSLPVLVGSGPNAQNFSLQVDTGSSDLWIASTSCSCGSVPLYDPSEAIPTGKDFNIQYLMGNVSGPVFWDTVTIGNFSISNQALAAADFVQSEPLTPQFSGVLGLALPDDSIIRREIRPQVGNTPDGAILASNLFSITPVSAAPSARFISITLERPGSSTVPSVLGIGQHPPSVVPDPSLVEYDALYDPTDRGYFWKVAVRAITVYTNNTRIPIQLGRGASGGAFPSASLDTGTPLILTTTAVADAIYGAIGIQRASDNMYYVPCTTPLNLTVTLDSRGEIPVHPLDLTTDPPSTSTSPDFCIGMIQNLADAQLSSPNSPIGDMILGVPFLRNTYTVLAYDQPFDNGTFPGPSAADAQLMPFLGLMALTNATIAMEEFHRVRVLNQPLGDTGQPVTTDSGGHKQNVGIDVLIGLGSFAALCVLLFGVRWLLVRRSLRREADNDLSVRDAKTKDLAIALGGFPLTKRGDDGMPTEDELRQRRFTAYKQSLHTVSTDRTSQLVGEDGTYRDSKELAPSPPPPPQLVDILPSSPTPFLVPEQSQQQVPESGRHSRVLSVNLPLIPDVGGVDEDMNSTPMTGIGSGRHSAYLRGRSPEGPDYFSVRHNSASGSRSPGS</sequence>
<accession>A0AAD7BYR3</accession>